<dbReference type="EMBL" id="JBHSMD010000011">
    <property type="protein sequence ID" value="MFC5495805.1"/>
    <property type="molecule type" value="Genomic_DNA"/>
</dbReference>
<keyword evidence="2" id="KW-1133">Transmembrane helix</keyword>
<dbReference type="RefSeq" id="WP_345182399.1">
    <property type="nucleotide sequence ID" value="NZ_BAABFQ010000010.1"/>
</dbReference>
<protein>
    <submittedName>
        <fullName evidence="3">Uncharacterized protein</fullName>
    </submittedName>
</protein>
<feature type="region of interest" description="Disordered" evidence="1">
    <location>
        <begin position="1"/>
        <end position="21"/>
    </location>
</feature>
<evidence type="ECO:0000256" key="2">
    <source>
        <dbReference type="SAM" id="Phobius"/>
    </source>
</evidence>
<sequence length="245" mass="25166">MDVMTVTTGTTSSTGAPLPRPEKARFGTGARVLLGVVSALLLLTGWALLAAGAIAVGADTMARDGNGYLMSDTTEWTSPGYAVQSDTVLVHQGPMGFSLPHRMLGRFHVTAVPTGTEGVFVGIASADDVTHYLRDVARTTMTDPYSDVTTSRFVDGGSPRVAPADADFWVASTVGAGPQELTWDPRPGSWRLVVMNASGTTPVAADVAVGAEAPVLNTAGPVLLTTGVVLLVAAAAGGVLCLRRS</sequence>
<evidence type="ECO:0000313" key="4">
    <source>
        <dbReference type="Proteomes" id="UP001595956"/>
    </source>
</evidence>
<feature type="transmembrane region" description="Helical" evidence="2">
    <location>
        <begin position="222"/>
        <end position="242"/>
    </location>
</feature>
<organism evidence="3 4">
    <name type="scientific">Nocardioides caricicola</name>
    <dbReference type="NCBI Taxonomy" id="634770"/>
    <lineage>
        <taxon>Bacteria</taxon>
        <taxon>Bacillati</taxon>
        <taxon>Actinomycetota</taxon>
        <taxon>Actinomycetes</taxon>
        <taxon>Propionibacteriales</taxon>
        <taxon>Nocardioidaceae</taxon>
        <taxon>Nocardioides</taxon>
    </lineage>
</organism>
<feature type="compositionally biased region" description="Low complexity" evidence="1">
    <location>
        <begin position="1"/>
        <end position="15"/>
    </location>
</feature>
<reference evidence="4" key="1">
    <citation type="journal article" date="2019" name="Int. J. Syst. Evol. Microbiol.">
        <title>The Global Catalogue of Microorganisms (GCM) 10K type strain sequencing project: providing services to taxonomists for standard genome sequencing and annotation.</title>
        <authorList>
            <consortium name="The Broad Institute Genomics Platform"/>
            <consortium name="The Broad Institute Genome Sequencing Center for Infectious Disease"/>
            <person name="Wu L."/>
            <person name="Ma J."/>
        </authorList>
    </citation>
    <scope>NUCLEOTIDE SEQUENCE [LARGE SCALE GENOMIC DNA]</scope>
    <source>
        <strain evidence="4">KACC 13778</strain>
    </source>
</reference>
<dbReference type="Proteomes" id="UP001595956">
    <property type="component" value="Unassembled WGS sequence"/>
</dbReference>
<gene>
    <name evidence="3" type="ORF">ACFPKY_22050</name>
</gene>
<evidence type="ECO:0000256" key="1">
    <source>
        <dbReference type="SAM" id="MobiDB-lite"/>
    </source>
</evidence>
<name>A0ABW0N785_9ACTN</name>
<proteinExistence type="predicted"/>
<keyword evidence="4" id="KW-1185">Reference proteome</keyword>
<feature type="transmembrane region" description="Helical" evidence="2">
    <location>
        <begin position="32"/>
        <end position="56"/>
    </location>
</feature>
<keyword evidence="2" id="KW-0472">Membrane</keyword>
<evidence type="ECO:0000313" key="3">
    <source>
        <dbReference type="EMBL" id="MFC5495805.1"/>
    </source>
</evidence>
<comment type="caution">
    <text evidence="3">The sequence shown here is derived from an EMBL/GenBank/DDBJ whole genome shotgun (WGS) entry which is preliminary data.</text>
</comment>
<keyword evidence="2" id="KW-0812">Transmembrane</keyword>
<accession>A0ABW0N785</accession>